<feature type="region of interest" description="Disordered" evidence="1">
    <location>
        <begin position="77"/>
        <end position="101"/>
    </location>
</feature>
<evidence type="ECO:0000256" key="1">
    <source>
        <dbReference type="SAM" id="MobiDB-lite"/>
    </source>
</evidence>
<reference evidence="2 3" key="1">
    <citation type="journal article" date="2016" name="Nat. Commun.">
        <title>Thousands of microbial genomes shed light on interconnected biogeochemical processes in an aquifer system.</title>
        <authorList>
            <person name="Anantharaman K."/>
            <person name="Brown C.T."/>
            <person name="Hug L.A."/>
            <person name="Sharon I."/>
            <person name="Castelle C.J."/>
            <person name="Probst A.J."/>
            <person name="Thomas B.C."/>
            <person name="Singh A."/>
            <person name="Wilkins M.J."/>
            <person name="Karaoz U."/>
            <person name="Brodie E.L."/>
            <person name="Williams K.H."/>
            <person name="Hubbard S.S."/>
            <person name="Banfield J.F."/>
        </authorList>
    </citation>
    <scope>NUCLEOTIDE SEQUENCE [LARGE SCALE GENOMIC DNA]</scope>
</reference>
<sequence length="101" mass="10376">MSNKKNTSFAHMISRGATGVALTAGVLAAGAALADKKTRQSLSKGAQEMMSALEQAAAGVTEQAKAGYQAVAHQVRISKKASSARSGRGTGRISKKTEVSR</sequence>
<dbReference type="EMBL" id="MFDD01000003">
    <property type="protein sequence ID" value="OGE40964.1"/>
    <property type="molecule type" value="Genomic_DNA"/>
</dbReference>
<accession>A0A1F5KJB3</accession>
<gene>
    <name evidence="2" type="ORF">A3D25_02910</name>
</gene>
<evidence type="ECO:0000313" key="3">
    <source>
        <dbReference type="Proteomes" id="UP000177328"/>
    </source>
</evidence>
<evidence type="ECO:0000313" key="2">
    <source>
        <dbReference type="EMBL" id="OGE40964.1"/>
    </source>
</evidence>
<dbReference type="Proteomes" id="UP000177328">
    <property type="component" value="Unassembled WGS sequence"/>
</dbReference>
<proteinExistence type="predicted"/>
<protein>
    <submittedName>
        <fullName evidence="2">Uncharacterized protein</fullName>
    </submittedName>
</protein>
<name>A0A1F5KJB3_9BACT</name>
<dbReference type="AlphaFoldDB" id="A0A1F5KJB3"/>
<organism evidence="2 3">
    <name type="scientific">Candidatus Daviesbacteria bacterium RIFCSPHIGHO2_02_FULL_43_12</name>
    <dbReference type="NCBI Taxonomy" id="1797776"/>
    <lineage>
        <taxon>Bacteria</taxon>
        <taxon>Candidatus Daviesiibacteriota</taxon>
    </lineage>
</organism>
<comment type="caution">
    <text evidence="2">The sequence shown here is derived from an EMBL/GenBank/DDBJ whole genome shotgun (WGS) entry which is preliminary data.</text>
</comment>